<dbReference type="PANTHER" id="PTHR30337:SF0">
    <property type="entry name" value="NUCLEASE SBCCD SUBUNIT D"/>
    <property type="match status" value="1"/>
</dbReference>
<dbReference type="GO" id="GO:0008408">
    <property type="term" value="F:3'-5' exonuclease activity"/>
    <property type="evidence" value="ECO:0007669"/>
    <property type="project" value="InterPro"/>
</dbReference>
<evidence type="ECO:0000256" key="7">
    <source>
        <dbReference type="RuleBase" id="RU363069"/>
    </source>
</evidence>
<dbReference type="GO" id="GO:0004519">
    <property type="term" value="F:endonuclease activity"/>
    <property type="evidence" value="ECO:0007669"/>
    <property type="project" value="UniProtKB-KW"/>
</dbReference>
<evidence type="ECO:0000256" key="6">
    <source>
        <dbReference type="ARBA" id="ARBA00022839"/>
    </source>
</evidence>
<dbReference type="PATRIC" id="fig|1598.90.peg.1340"/>
<evidence type="ECO:0000256" key="4">
    <source>
        <dbReference type="ARBA" id="ARBA00022722"/>
    </source>
</evidence>
<dbReference type="InterPro" id="IPR004843">
    <property type="entry name" value="Calcineurin-like_PHP"/>
</dbReference>
<evidence type="ECO:0000259" key="8">
    <source>
        <dbReference type="Pfam" id="PF00149"/>
    </source>
</evidence>
<dbReference type="InterPro" id="IPR004593">
    <property type="entry name" value="SbcD"/>
</dbReference>
<keyword evidence="7" id="KW-0235">DNA replication</keyword>
<name>A0A073JZ95_LIMRT</name>
<evidence type="ECO:0000256" key="2">
    <source>
        <dbReference type="ARBA" id="ARBA00011322"/>
    </source>
</evidence>
<sequence length="372" mass="42153">MRFLHTADWHIGKTLNDFSLLDDQLATFKQIEAIAKDQQVDAIVIAGDLYDRSVPNEAAVKLLNQMLQDLNLADHFPLLAISGNHDSAVRLSTGTDWFVYQSFFLNTNINDAFTPVTIKDTQFFLLPFFGIQEVRSYFNDDKIKNVNDAMARITAEMEKHFVPGKRHVLVAHFFAAGSKRTADSETLIEIGGLSAVTTDVLAPFDYVALGHLHNRNALNDEKVKYSGSPMKFSVSEAKQEKGVWIVDTAPFKAEWVPLSPVHDIHLLKGSFAELATKPAEALREDFYDIELTDQERIPDVLNKLREYYPKIVSLHRTHQAKQVQLNLSKKRAQESPLDLLADFYSQTMGNDLTDRQKKWAEKALTQIMKGEE</sequence>
<protein>
    <recommendedName>
        <fullName evidence="3 7">Nuclease SbcCD subunit D</fullName>
    </recommendedName>
</protein>
<dbReference type="PANTHER" id="PTHR30337">
    <property type="entry name" value="COMPONENT OF ATP-DEPENDENT DSDNA EXONUCLEASE"/>
    <property type="match status" value="1"/>
</dbReference>
<keyword evidence="7" id="KW-0255">Endonuclease</keyword>
<evidence type="ECO:0000256" key="3">
    <source>
        <dbReference type="ARBA" id="ARBA00013365"/>
    </source>
</evidence>
<dbReference type="GO" id="GO:0006310">
    <property type="term" value="P:DNA recombination"/>
    <property type="evidence" value="ECO:0007669"/>
    <property type="project" value="UniProtKB-KW"/>
</dbReference>
<dbReference type="AlphaFoldDB" id="A0A073JZ95"/>
<evidence type="ECO:0000313" key="11">
    <source>
        <dbReference type="Proteomes" id="UP000027731"/>
    </source>
</evidence>
<dbReference type="SUPFAM" id="SSF56300">
    <property type="entry name" value="Metallo-dependent phosphatases"/>
    <property type="match status" value="1"/>
</dbReference>
<keyword evidence="5 7" id="KW-0378">Hydrolase</keyword>
<organism evidence="10 11">
    <name type="scientific">Limosilactobacillus reuteri</name>
    <name type="common">Lactobacillus reuteri</name>
    <dbReference type="NCBI Taxonomy" id="1598"/>
    <lineage>
        <taxon>Bacteria</taxon>
        <taxon>Bacillati</taxon>
        <taxon>Bacillota</taxon>
        <taxon>Bacilli</taxon>
        <taxon>Lactobacillales</taxon>
        <taxon>Lactobacillaceae</taxon>
        <taxon>Limosilactobacillus</taxon>
    </lineage>
</organism>
<dbReference type="Gene3D" id="3.60.21.10">
    <property type="match status" value="1"/>
</dbReference>
<dbReference type="EMBL" id="JOSX01000020">
    <property type="protein sequence ID" value="KEK14290.1"/>
    <property type="molecule type" value="Genomic_DNA"/>
</dbReference>
<gene>
    <name evidence="7" type="primary">sbcD</name>
    <name evidence="10" type="ORF">LR3_00065</name>
</gene>
<dbReference type="InterPro" id="IPR050535">
    <property type="entry name" value="DNA_Repair-Maintenance_Comp"/>
</dbReference>
<reference evidence="10 11" key="1">
    <citation type="submission" date="2014-06" db="EMBL/GenBank/DDBJ databases">
        <title>Genetic determinant of reutericyclin biosynthesis of Lactobacillus reuteri.</title>
        <authorList>
            <person name="Lin X."/>
            <person name="Duar R."/>
            <person name="Walter J."/>
            <person name="Gaenzle M."/>
        </authorList>
    </citation>
    <scope>NUCLEOTIDE SEQUENCE [LARGE SCALE GENOMIC DNA]</scope>
    <source>
        <strain evidence="10 11">LTH2584</strain>
    </source>
</reference>
<dbReference type="Proteomes" id="UP000027731">
    <property type="component" value="Unassembled WGS sequence"/>
</dbReference>
<keyword evidence="4 7" id="KW-0540">Nuclease</keyword>
<dbReference type="CDD" id="cd00840">
    <property type="entry name" value="MPP_Mre11_N"/>
    <property type="match status" value="1"/>
</dbReference>
<proteinExistence type="inferred from homology"/>
<feature type="domain" description="Calcineurin-like phosphoesterase" evidence="8">
    <location>
        <begin position="1"/>
        <end position="213"/>
    </location>
</feature>
<evidence type="ECO:0000313" key="10">
    <source>
        <dbReference type="EMBL" id="KEK14290.1"/>
    </source>
</evidence>
<comment type="caution">
    <text evidence="10">The sequence shown here is derived from an EMBL/GenBank/DDBJ whole genome shotgun (WGS) entry which is preliminary data.</text>
</comment>
<feature type="domain" description="Nuclease SbcCD subunit D C-terminal" evidence="9">
    <location>
        <begin position="261"/>
        <end position="347"/>
    </location>
</feature>
<accession>A0A073JZ95</accession>
<dbReference type="InterPro" id="IPR041796">
    <property type="entry name" value="Mre11_N"/>
</dbReference>
<dbReference type="GO" id="GO:0006260">
    <property type="term" value="P:DNA replication"/>
    <property type="evidence" value="ECO:0007669"/>
    <property type="project" value="UniProtKB-KW"/>
</dbReference>
<evidence type="ECO:0000256" key="5">
    <source>
        <dbReference type="ARBA" id="ARBA00022801"/>
    </source>
</evidence>
<keyword evidence="7" id="KW-0233">DNA recombination</keyword>
<evidence type="ECO:0000259" key="9">
    <source>
        <dbReference type="Pfam" id="PF12320"/>
    </source>
</evidence>
<comment type="similarity">
    <text evidence="1 7">Belongs to the SbcD family.</text>
</comment>
<dbReference type="Pfam" id="PF12320">
    <property type="entry name" value="SbcD_C"/>
    <property type="match status" value="1"/>
</dbReference>
<comment type="function">
    <text evidence="7">SbcCD cleaves DNA hairpin structures. These structures can inhibit DNA replication and are intermediates in certain DNA recombination reactions. The complex acts as a 3'-&gt;5' double strand exonuclease that can open hairpins. It also has a 5' single-strand endonuclease activity.</text>
</comment>
<dbReference type="Pfam" id="PF00149">
    <property type="entry name" value="Metallophos"/>
    <property type="match status" value="1"/>
</dbReference>
<comment type="subunit">
    <text evidence="2 7">Heterodimer of SbcC and SbcD.</text>
</comment>
<dbReference type="NCBIfam" id="TIGR00619">
    <property type="entry name" value="sbcd"/>
    <property type="match status" value="1"/>
</dbReference>
<evidence type="ECO:0000256" key="1">
    <source>
        <dbReference type="ARBA" id="ARBA00010555"/>
    </source>
</evidence>
<keyword evidence="6 7" id="KW-0269">Exonuclease</keyword>
<dbReference type="InterPro" id="IPR029052">
    <property type="entry name" value="Metallo-depent_PP-like"/>
</dbReference>
<dbReference type="InterPro" id="IPR026843">
    <property type="entry name" value="SbcD_C"/>
</dbReference>